<dbReference type="InterPro" id="IPR042100">
    <property type="entry name" value="Bug_dom1"/>
</dbReference>
<dbReference type="RefSeq" id="WP_379594905.1">
    <property type="nucleotide sequence ID" value="NZ_JBHRTN010000007.1"/>
</dbReference>
<evidence type="ECO:0000313" key="2">
    <source>
        <dbReference type="EMBL" id="MFC3124479.1"/>
    </source>
</evidence>
<evidence type="ECO:0000313" key="3">
    <source>
        <dbReference type="Proteomes" id="UP001595593"/>
    </source>
</evidence>
<dbReference type="Proteomes" id="UP001595593">
    <property type="component" value="Unassembled WGS sequence"/>
</dbReference>
<evidence type="ECO:0000256" key="1">
    <source>
        <dbReference type="ARBA" id="ARBA00006987"/>
    </source>
</evidence>
<comment type="caution">
    <text evidence="2">The sequence shown here is derived from an EMBL/GenBank/DDBJ whole genome shotgun (WGS) entry which is preliminary data.</text>
</comment>
<dbReference type="Gene3D" id="3.40.190.10">
    <property type="entry name" value="Periplasmic binding protein-like II"/>
    <property type="match status" value="1"/>
</dbReference>
<dbReference type="SUPFAM" id="SSF53850">
    <property type="entry name" value="Periplasmic binding protein-like II"/>
    <property type="match status" value="1"/>
</dbReference>
<sequence length="325" mass="34524">MMLSRRTALMAGIGLAAPLAAPRVVRAQPWPGRAIRVTVPYSPGGGTDVFTRVLAEGLHGVLGQSLIIENRIGANGVVGSQAVSRAEPDGYNLAVVTNTHTMNRYAMPSVPFDAVADFTPITLLSRFPMVLAVSGTTGVRDLPGLIAYGKANPGRLSFGSSEAATSYAGNEFARQAGLKMEEIAYRGGAPLMNDVVAGNLPVGWTSILSAGPYFTNERVRILAVTTRDRSALLPDVPSVREAGLPDYEFAGWYGMLGPAGLSPQIAETMNAAIVKAMAIPQYETRFRELGADMKTLGPRDFAAHLRAENSRWNEAAKAGLIKPLQ</sequence>
<keyword evidence="3" id="KW-1185">Reference proteome</keyword>
<dbReference type="PANTHER" id="PTHR42928">
    <property type="entry name" value="TRICARBOXYLATE-BINDING PROTEIN"/>
    <property type="match status" value="1"/>
</dbReference>
<protein>
    <submittedName>
        <fullName evidence="2">Bug family tripartite tricarboxylate transporter substrate binding protein</fullName>
    </submittedName>
</protein>
<accession>A0ABV7FYK9</accession>
<reference evidence="3" key="1">
    <citation type="journal article" date="2019" name="Int. J. Syst. Evol. Microbiol.">
        <title>The Global Catalogue of Microorganisms (GCM) 10K type strain sequencing project: providing services to taxonomists for standard genome sequencing and annotation.</title>
        <authorList>
            <consortium name="The Broad Institute Genomics Platform"/>
            <consortium name="The Broad Institute Genome Sequencing Center for Infectious Disease"/>
            <person name="Wu L."/>
            <person name="Ma J."/>
        </authorList>
    </citation>
    <scope>NUCLEOTIDE SEQUENCE [LARGE SCALE GENOMIC DNA]</scope>
    <source>
        <strain evidence="3">KCTC 52094</strain>
    </source>
</reference>
<dbReference type="InterPro" id="IPR005064">
    <property type="entry name" value="BUG"/>
</dbReference>
<comment type="similarity">
    <text evidence="1">Belongs to the UPF0065 (bug) family.</text>
</comment>
<dbReference type="EMBL" id="JBHRTN010000007">
    <property type="protein sequence ID" value="MFC3124479.1"/>
    <property type="molecule type" value="Genomic_DNA"/>
</dbReference>
<dbReference type="Gene3D" id="3.40.190.150">
    <property type="entry name" value="Bordetella uptake gene, domain 1"/>
    <property type="match status" value="1"/>
</dbReference>
<name>A0ABV7FYK9_9PROT</name>
<gene>
    <name evidence="2" type="ORF">ACFOD4_05340</name>
</gene>
<dbReference type="PIRSF" id="PIRSF017082">
    <property type="entry name" value="YflP"/>
    <property type="match status" value="1"/>
</dbReference>
<dbReference type="Pfam" id="PF03401">
    <property type="entry name" value="TctC"/>
    <property type="match status" value="1"/>
</dbReference>
<organism evidence="2 3">
    <name type="scientific">Teichococcus globiformis</name>
    <dbReference type="NCBI Taxonomy" id="2307229"/>
    <lineage>
        <taxon>Bacteria</taxon>
        <taxon>Pseudomonadati</taxon>
        <taxon>Pseudomonadota</taxon>
        <taxon>Alphaproteobacteria</taxon>
        <taxon>Acetobacterales</taxon>
        <taxon>Roseomonadaceae</taxon>
        <taxon>Roseomonas</taxon>
    </lineage>
</organism>
<proteinExistence type="inferred from homology"/>
<dbReference type="PANTHER" id="PTHR42928:SF5">
    <property type="entry name" value="BLR1237 PROTEIN"/>
    <property type="match status" value="1"/>
</dbReference>